<dbReference type="RefSeq" id="WP_145633135.1">
    <property type="nucleotide sequence ID" value="NZ_VIWP01000001.1"/>
</dbReference>
<keyword evidence="2" id="KW-1003">Cell membrane</keyword>
<dbReference type="GO" id="GO:0022857">
    <property type="term" value="F:transmembrane transporter activity"/>
    <property type="evidence" value="ECO:0007669"/>
    <property type="project" value="InterPro"/>
</dbReference>
<dbReference type="CDD" id="cd06579">
    <property type="entry name" value="TM_PBP1_transp_AraH_like"/>
    <property type="match status" value="1"/>
</dbReference>
<comment type="caution">
    <text evidence="7">The sequence shown here is derived from an EMBL/GenBank/DDBJ whole genome shotgun (WGS) entry which is preliminary data.</text>
</comment>
<feature type="transmembrane region" description="Helical" evidence="6">
    <location>
        <begin position="273"/>
        <end position="292"/>
    </location>
</feature>
<feature type="transmembrane region" description="Helical" evidence="6">
    <location>
        <begin position="128"/>
        <end position="147"/>
    </location>
</feature>
<evidence type="ECO:0000256" key="3">
    <source>
        <dbReference type="ARBA" id="ARBA00022692"/>
    </source>
</evidence>
<evidence type="ECO:0000256" key="5">
    <source>
        <dbReference type="ARBA" id="ARBA00023136"/>
    </source>
</evidence>
<keyword evidence="3 6" id="KW-0812">Transmembrane</keyword>
<keyword evidence="8" id="KW-1185">Reference proteome</keyword>
<comment type="subcellular location">
    <subcellularLocation>
        <location evidence="1">Cell membrane</location>
        <topology evidence="1">Multi-pass membrane protein</topology>
    </subcellularLocation>
</comment>
<dbReference type="PANTHER" id="PTHR32196:SF72">
    <property type="entry name" value="RIBOSE IMPORT PERMEASE PROTEIN RBSC"/>
    <property type="match status" value="1"/>
</dbReference>
<evidence type="ECO:0000313" key="7">
    <source>
        <dbReference type="EMBL" id="TWF59136.1"/>
    </source>
</evidence>
<accession>A0A561R953</accession>
<protein>
    <submittedName>
        <fullName evidence="7">Monosaccharide ABC transporter membrane protein (CUT2 family)</fullName>
    </submittedName>
</protein>
<feature type="transmembrane region" description="Helical" evidence="6">
    <location>
        <begin position="248"/>
        <end position="266"/>
    </location>
</feature>
<dbReference type="Proteomes" id="UP000320653">
    <property type="component" value="Unassembled WGS sequence"/>
</dbReference>
<feature type="transmembrane region" description="Helical" evidence="6">
    <location>
        <begin position="97"/>
        <end position="116"/>
    </location>
</feature>
<evidence type="ECO:0000256" key="6">
    <source>
        <dbReference type="SAM" id="Phobius"/>
    </source>
</evidence>
<reference evidence="7 8" key="1">
    <citation type="submission" date="2019-06" db="EMBL/GenBank/DDBJ databases">
        <title>Sorghum-associated microbial communities from plants grown in Nebraska, USA.</title>
        <authorList>
            <person name="Schachtman D."/>
        </authorList>
    </citation>
    <scope>NUCLEOTIDE SEQUENCE [LARGE SCALE GENOMIC DNA]</scope>
    <source>
        <strain evidence="7 8">1225</strain>
    </source>
</reference>
<dbReference type="OrthoDB" id="192433at2"/>
<dbReference type="PANTHER" id="PTHR32196">
    <property type="entry name" value="ABC TRANSPORTER PERMEASE PROTEIN YPHD-RELATED-RELATED"/>
    <property type="match status" value="1"/>
</dbReference>
<evidence type="ECO:0000256" key="4">
    <source>
        <dbReference type="ARBA" id="ARBA00022989"/>
    </source>
</evidence>
<organism evidence="7 8">
    <name type="scientific">Neorhizobium alkalisoli</name>
    <dbReference type="NCBI Taxonomy" id="528178"/>
    <lineage>
        <taxon>Bacteria</taxon>
        <taxon>Pseudomonadati</taxon>
        <taxon>Pseudomonadota</taxon>
        <taxon>Alphaproteobacteria</taxon>
        <taxon>Hyphomicrobiales</taxon>
        <taxon>Rhizobiaceae</taxon>
        <taxon>Rhizobium/Agrobacterium group</taxon>
        <taxon>Neorhizobium</taxon>
    </lineage>
</organism>
<keyword evidence="5 6" id="KW-0472">Membrane</keyword>
<evidence type="ECO:0000313" key="8">
    <source>
        <dbReference type="Proteomes" id="UP000320653"/>
    </source>
</evidence>
<sequence>MTVQSSSLRRFFRGSQVGLFVVIGLLILLFVIGVSVSDRFATSRNILNVYEQSTGLALVSLGQTLAILTGGIDLSVGSIISLSSMLTSGLINGNPSMVLPVIAGVLLIGIVIGAINGGIITVTGVHPLIVTLGTGAILQGITLLYGLGPTGKVPRGFDYFAYGRLPAGFSVGATFALVVFLLAAFLLRNTRTGRHIYAVGDDPHAATLMGLPTRRVIMLVYILSGFFASLTAIYLVSRFGVGQPYTGANYTLSSITPVVVGGTMLAGGRGGVLGTLLGVYLVSLLNNLLNFLDVSTHFQLVAQGLVIIAAVSLYVEKRRIA</sequence>
<proteinExistence type="predicted"/>
<feature type="transmembrane region" description="Helical" evidence="6">
    <location>
        <begin position="298"/>
        <end position="315"/>
    </location>
</feature>
<feature type="transmembrane region" description="Helical" evidence="6">
    <location>
        <begin position="56"/>
        <end position="77"/>
    </location>
</feature>
<evidence type="ECO:0000256" key="1">
    <source>
        <dbReference type="ARBA" id="ARBA00004651"/>
    </source>
</evidence>
<keyword evidence="4 6" id="KW-1133">Transmembrane helix</keyword>
<gene>
    <name evidence="7" type="ORF">FHW37_101942</name>
</gene>
<feature type="transmembrane region" description="Helical" evidence="6">
    <location>
        <begin position="167"/>
        <end position="187"/>
    </location>
</feature>
<feature type="transmembrane region" description="Helical" evidence="6">
    <location>
        <begin position="216"/>
        <end position="236"/>
    </location>
</feature>
<dbReference type="Pfam" id="PF02653">
    <property type="entry name" value="BPD_transp_2"/>
    <property type="match status" value="1"/>
</dbReference>
<dbReference type="GO" id="GO:0005886">
    <property type="term" value="C:plasma membrane"/>
    <property type="evidence" value="ECO:0007669"/>
    <property type="project" value="UniProtKB-SubCell"/>
</dbReference>
<dbReference type="InterPro" id="IPR001851">
    <property type="entry name" value="ABC_transp_permease"/>
</dbReference>
<dbReference type="AlphaFoldDB" id="A0A561R953"/>
<evidence type="ECO:0000256" key="2">
    <source>
        <dbReference type="ARBA" id="ARBA00022475"/>
    </source>
</evidence>
<name>A0A561R953_9HYPH</name>
<feature type="transmembrane region" description="Helical" evidence="6">
    <location>
        <begin position="17"/>
        <end position="36"/>
    </location>
</feature>
<dbReference type="EMBL" id="VIWP01000001">
    <property type="protein sequence ID" value="TWF59136.1"/>
    <property type="molecule type" value="Genomic_DNA"/>
</dbReference>